<evidence type="ECO:0000259" key="2">
    <source>
        <dbReference type="Pfam" id="PF18047"/>
    </source>
</evidence>
<evidence type="ECO:0000256" key="1">
    <source>
        <dbReference type="SAM" id="MobiDB-lite"/>
    </source>
</evidence>
<sequence>MSEQNNDGAPMDPTLANTEQSEDIQASSQNESLVTPEVTPEAMALSDQQTELETQQEQAAPLQLQSNESPPPIQRNAHDYIYALGQLNIVFPNEGIKRQFLSVAMDLGVNEKAYYEVFTNKALPVTNPARDKYLYLAEQVDWVLHIDQQPRYVLMPTTPVELQQLIAALKPPSDTLEPIYTCVIGHVSAAQNDLALPEVICQQVYHHTLTDLHNTMQQISSAETNAIQDVIRELELKPNLGRNDYDRAKNFVAFRYPDIYVHTHKMLTGSNAIPNASLLRIAFTHFDSQSEHQLVDITLTYKENASPRHHYYFLRVDVSGLYPFINTEIQPFMPLQTMIASG</sequence>
<dbReference type="InterPro" id="IPR040636">
    <property type="entry name" value="PatG_C"/>
</dbReference>
<feature type="domain" description="PatG" evidence="2">
    <location>
        <begin position="80"/>
        <end position="174"/>
    </location>
</feature>
<dbReference type="RefSeq" id="WP_039607657.1">
    <property type="nucleotide sequence ID" value="NZ_JWIC01000001.1"/>
</dbReference>
<evidence type="ECO:0008006" key="6">
    <source>
        <dbReference type="Google" id="ProtNLM"/>
    </source>
</evidence>
<reference evidence="4 5" key="1">
    <citation type="submission" date="2014-12" db="EMBL/GenBank/DDBJ databases">
        <title>Draft Genome Sequence of Pseudoalteromonas luteoviolacea HI1.</title>
        <authorList>
            <person name="Asahina A.Y."/>
            <person name="Hadfield M.G."/>
        </authorList>
    </citation>
    <scope>NUCLEOTIDE SEQUENCE [LARGE SCALE GENOMIC DNA]</scope>
    <source>
        <strain evidence="4 5">HI1</strain>
    </source>
</reference>
<dbReference type="Proteomes" id="UP000031327">
    <property type="component" value="Unassembled WGS sequence"/>
</dbReference>
<feature type="domain" description="PatG C-terminal" evidence="3">
    <location>
        <begin position="223"/>
        <end position="332"/>
    </location>
</feature>
<feature type="region of interest" description="Disordered" evidence="1">
    <location>
        <begin position="1"/>
        <end position="71"/>
    </location>
</feature>
<dbReference type="AlphaFoldDB" id="A0A0C1QEG5"/>
<evidence type="ECO:0000259" key="3">
    <source>
        <dbReference type="Pfam" id="PF18065"/>
    </source>
</evidence>
<feature type="compositionally biased region" description="Low complexity" evidence="1">
    <location>
        <begin position="48"/>
        <end position="65"/>
    </location>
</feature>
<organism evidence="4 5">
    <name type="scientific">Pseudoalteromonas luteoviolacea</name>
    <dbReference type="NCBI Taxonomy" id="43657"/>
    <lineage>
        <taxon>Bacteria</taxon>
        <taxon>Pseudomonadati</taxon>
        <taxon>Pseudomonadota</taxon>
        <taxon>Gammaproteobacteria</taxon>
        <taxon>Alteromonadales</taxon>
        <taxon>Pseudoalteromonadaceae</taxon>
        <taxon>Pseudoalteromonas</taxon>
    </lineage>
</organism>
<dbReference type="Pfam" id="PF18047">
    <property type="entry name" value="PatG_D"/>
    <property type="match status" value="1"/>
</dbReference>
<dbReference type="Pfam" id="PF18065">
    <property type="entry name" value="PatG_C"/>
    <property type="match status" value="1"/>
</dbReference>
<evidence type="ECO:0000313" key="4">
    <source>
        <dbReference type="EMBL" id="KID59056.1"/>
    </source>
</evidence>
<protein>
    <recommendedName>
        <fullName evidence="6">PatG domain-containing protein</fullName>
    </recommendedName>
</protein>
<dbReference type="OrthoDB" id="4174481at2"/>
<gene>
    <name evidence="4" type="ORF">JF50_00955</name>
</gene>
<proteinExistence type="predicted"/>
<feature type="compositionally biased region" description="Polar residues" evidence="1">
    <location>
        <begin position="15"/>
        <end position="33"/>
    </location>
</feature>
<accession>A0A0C1QEG5</accession>
<evidence type="ECO:0000313" key="5">
    <source>
        <dbReference type="Proteomes" id="UP000031327"/>
    </source>
</evidence>
<dbReference type="InterPro" id="IPR040483">
    <property type="entry name" value="PatG_dom"/>
</dbReference>
<name>A0A0C1QEG5_9GAMM</name>
<comment type="caution">
    <text evidence="4">The sequence shown here is derived from an EMBL/GenBank/DDBJ whole genome shotgun (WGS) entry which is preliminary data.</text>
</comment>
<dbReference type="EMBL" id="JWIC01000001">
    <property type="protein sequence ID" value="KID59056.1"/>
    <property type="molecule type" value="Genomic_DNA"/>
</dbReference>